<dbReference type="AlphaFoldDB" id="A0A7E5WK78"/>
<dbReference type="InterPro" id="IPR043011">
    <property type="entry name" value="Bunya_nucleocap_C"/>
</dbReference>
<protein>
    <submittedName>
        <fullName evidence="2">Uncharacterized protein LOC113503382</fullName>
    </submittedName>
</protein>
<accession>A0A7E5WK78</accession>
<dbReference type="GeneID" id="113503382"/>
<dbReference type="Gene3D" id="1.10.472.180">
    <property type="entry name" value="Bunyavirus nucleocapsid (N) protein, C-terminal domain"/>
    <property type="match status" value="1"/>
</dbReference>
<gene>
    <name evidence="2" type="primary">LOC113503382</name>
</gene>
<dbReference type="InParanoid" id="A0A7E5WK78"/>
<reference evidence="2" key="1">
    <citation type="submission" date="2025-08" db="UniProtKB">
        <authorList>
            <consortium name="RefSeq"/>
        </authorList>
    </citation>
    <scope>IDENTIFICATION</scope>
</reference>
<evidence type="ECO:0000313" key="1">
    <source>
        <dbReference type="Proteomes" id="UP000322000"/>
    </source>
</evidence>
<dbReference type="Proteomes" id="UP000322000">
    <property type="component" value="Chromosome 19"/>
</dbReference>
<sequence>METFKFPPKREQKLPTFNGPQFFDVYKDADFLRIDANVESLLCRGYELRQKLSSVSPGDTVVIEGMKLERNTPLLIKKTGTDIIVEEFEFTFNRLVGLAAGFALENRRRFPNIRISDANALGLEWDNENEDKCKLYLSTLSGTEYLTHLFSFYPLLCGLRKFQLNKMPIKLVEKIGNIKNTEGMTMAALLKANMVSAKRIWLMFPSVSLRELRTLIEDTPQLAKLFSG</sequence>
<name>A0A7E5WK78_TRINI</name>
<proteinExistence type="predicted"/>
<organism evidence="1 2">
    <name type="scientific">Trichoplusia ni</name>
    <name type="common">Cabbage looper</name>
    <dbReference type="NCBI Taxonomy" id="7111"/>
    <lineage>
        <taxon>Eukaryota</taxon>
        <taxon>Metazoa</taxon>
        <taxon>Ecdysozoa</taxon>
        <taxon>Arthropoda</taxon>
        <taxon>Hexapoda</taxon>
        <taxon>Insecta</taxon>
        <taxon>Pterygota</taxon>
        <taxon>Neoptera</taxon>
        <taxon>Endopterygota</taxon>
        <taxon>Lepidoptera</taxon>
        <taxon>Glossata</taxon>
        <taxon>Ditrysia</taxon>
        <taxon>Noctuoidea</taxon>
        <taxon>Noctuidae</taxon>
        <taxon>Plusiinae</taxon>
        <taxon>Trichoplusia</taxon>
    </lineage>
</organism>
<dbReference type="RefSeq" id="XP_026741113.1">
    <property type="nucleotide sequence ID" value="XM_026885312.1"/>
</dbReference>
<dbReference type="KEGG" id="tnl:113503382"/>
<keyword evidence="1" id="KW-1185">Reference proteome</keyword>
<evidence type="ECO:0000313" key="2">
    <source>
        <dbReference type="RefSeq" id="XP_026741113.1"/>
    </source>
</evidence>
<dbReference type="OrthoDB" id="6865458at2759"/>